<keyword evidence="1" id="KW-1133">Transmembrane helix</keyword>
<comment type="caution">
    <text evidence="2">The sequence shown here is derived from an EMBL/GenBank/DDBJ whole genome shotgun (WGS) entry which is preliminary data.</text>
</comment>
<feature type="transmembrane region" description="Helical" evidence="1">
    <location>
        <begin position="315"/>
        <end position="344"/>
    </location>
</feature>
<evidence type="ECO:0000256" key="1">
    <source>
        <dbReference type="SAM" id="Phobius"/>
    </source>
</evidence>
<evidence type="ECO:0000313" key="2">
    <source>
        <dbReference type="EMBL" id="KKN04672.1"/>
    </source>
</evidence>
<sequence length="624" mass="65717">MAVVRRLIATLGLKVDKKGFRSAEKSIDGVVRGVRALGTLLVTGAVAAGFKSLIDLASESAEATNKFGAVFEDATDRVQKQIDEISGRTGQANLQLTQFAGNIGALVKPALGSAEAAGDLSSKVAELAFDISSFNDVEPEQALIALRSGLIGSAEPLQRFGVDVRVAALEQEALRQGLTQSVKEMTEGQRVSLRFAAIMRQLGSQGALGDATRTARQFANASRALRGRVKELGAQIGTFLLPFAEKATLSLFDTVKQIQEWIKVNKELIQQRVSDTIDKIGRVLSSLGSAVVSVTTAFVDLIEAGGPVGGMFARIALAAAVVAAILLLPGGSILLLIALIGLLIEDFETWQSGGESVIGALVDSLKGLEAEFSNVSVAVLAIGQTFADIFGFMTNLSSSFIVFFIDLFTVGSKKAMTAFSQNITQSFNDLFGEDSVIGGILDALIGGLIETLGFVVSVIGEILSSAVTQIGQLLTGDIFGAFTTLKNTVVDIFDLADKTAGRLERRVFDVGRRAGIGQDTTAEDEETARILKFRLRAPVAFGALGRPGGAATAGIVPGAVAPSAGAAITDNSTNTNQFNVTQRAGENGEDFARRVAELQQRIREDRDAELRNANESFLLTAPAT</sequence>
<gene>
    <name evidence="2" type="ORF">LCGC14_1095050</name>
</gene>
<organism evidence="2">
    <name type="scientific">marine sediment metagenome</name>
    <dbReference type="NCBI Taxonomy" id="412755"/>
    <lineage>
        <taxon>unclassified sequences</taxon>
        <taxon>metagenomes</taxon>
        <taxon>ecological metagenomes</taxon>
    </lineage>
</organism>
<protein>
    <submittedName>
        <fullName evidence="2">Uncharacterized protein</fullName>
    </submittedName>
</protein>
<keyword evidence="1" id="KW-0472">Membrane</keyword>
<reference evidence="2" key="1">
    <citation type="journal article" date="2015" name="Nature">
        <title>Complex archaea that bridge the gap between prokaryotes and eukaryotes.</title>
        <authorList>
            <person name="Spang A."/>
            <person name="Saw J.H."/>
            <person name="Jorgensen S.L."/>
            <person name="Zaremba-Niedzwiedzka K."/>
            <person name="Martijn J."/>
            <person name="Lind A.E."/>
            <person name="van Eijk R."/>
            <person name="Schleper C."/>
            <person name="Guy L."/>
            <person name="Ettema T.J."/>
        </authorList>
    </citation>
    <scope>NUCLEOTIDE SEQUENCE</scope>
</reference>
<keyword evidence="1" id="KW-0812">Transmembrane</keyword>
<accession>A0A0F9MYZ3</accession>
<feature type="transmembrane region" description="Helical" evidence="1">
    <location>
        <begin position="389"/>
        <end position="410"/>
    </location>
</feature>
<dbReference type="EMBL" id="LAZR01004889">
    <property type="protein sequence ID" value="KKN04672.1"/>
    <property type="molecule type" value="Genomic_DNA"/>
</dbReference>
<name>A0A0F9MYZ3_9ZZZZ</name>
<proteinExistence type="predicted"/>
<dbReference type="AlphaFoldDB" id="A0A0F9MYZ3"/>